<dbReference type="SUPFAM" id="SSF53822">
    <property type="entry name" value="Periplasmic binding protein-like I"/>
    <property type="match status" value="1"/>
</dbReference>
<dbReference type="Proteomes" id="UP001162881">
    <property type="component" value="Unassembled WGS sequence"/>
</dbReference>
<evidence type="ECO:0000259" key="4">
    <source>
        <dbReference type="Pfam" id="PF13458"/>
    </source>
</evidence>
<dbReference type="RefSeq" id="WP_244017208.1">
    <property type="nucleotide sequence ID" value="NZ_JALHLF010000008.1"/>
</dbReference>
<gene>
    <name evidence="5" type="ORF">MTR62_04055</name>
</gene>
<proteinExistence type="inferred from homology"/>
<dbReference type="PANTHER" id="PTHR30483:SF6">
    <property type="entry name" value="PERIPLASMIC BINDING PROTEIN OF ABC TRANSPORTER FOR NATURAL AMINO ACIDS"/>
    <property type="match status" value="1"/>
</dbReference>
<comment type="caution">
    <text evidence="5">The sequence shown here is derived from an EMBL/GenBank/DDBJ whole genome shotgun (WGS) entry which is preliminary data.</text>
</comment>
<comment type="similarity">
    <text evidence="1">Belongs to the leucine-binding protein family.</text>
</comment>
<feature type="domain" description="Leucine-binding protein" evidence="4">
    <location>
        <begin position="57"/>
        <end position="373"/>
    </location>
</feature>
<evidence type="ECO:0000256" key="2">
    <source>
        <dbReference type="ARBA" id="ARBA00022729"/>
    </source>
</evidence>
<organism evidence="5 6">
    <name type="scientific">Novosphingobium organovorum</name>
    <dbReference type="NCBI Taxonomy" id="2930092"/>
    <lineage>
        <taxon>Bacteria</taxon>
        <taxon>Pseudomonadati</taxon>
        <taxon>Pseudomonadota</taxon>
        <taxon>Alphaproteobacteria</taxon>
        <taxon>Sphingomonadales</taxon>
        <taxon>Sphingomonadaceae</taxon>
        <taxon>Novosphingobium</taxon>
    </lineage>
</organism>
<dbReference type="PROSITE" id="PS51257">
    <property type="entry name" value="PROKAR_LIPOPROTEIN"/>
    <property type="match status" value="1"/>
</dbReference>
<dbReference type="Gene3D" id="3.40.50.2300">
    <property type="match status" value="2"/>
</dbReference>
<protein>
    <submittedName>
        <fullName evidence="5">Penicillin-binding protein activator</fullName>
    </submittedName>
</protein>
<dbReference type="EMBL" id="JALHLF010000008">
    <property type="protein sequence ID" value="MCJ2181878.1"/>
    <property type="molecule type" value="Genomic_DNA"/>
</dbReference>
<evidence type="ECO:0000313" key="5">
    <source>
        <dbReference type="EMBL" id="MCJ2181878.1"/>
    </source>
</evidence>
<evidence type="ECO:0000256" key="3">
    <source>
        <dbReference type="ARBA" id="ARBA00022970"/>
    </source>
</evidence>
<dbReference type="InterPro" id="IPR028081">
    <property type="entry name" value="Leu-bd"/>
</dbReference>
<evidence type="ECO:0000313" key="6">
    <source>
        <dbReference type="Proteomes" id="UP001162881"/>
    </source>
</evidence>
<keyword evidence="3" id="KW-0029">Amino-acid transport</keyword>
<name>A0ABT0BAK6_9SPHN</name>
<dbReference type="CDD" id="cd06339">
    <property type="entry name" value="PBP1_YraM_LppC_lipoprotein-like"/>
    <property type="match status" value="1"/>
</dbReference>
<keyword evidence="3" id="KW-0813">Transport</keyword>
<dbReference type="PANTHER" id="PTHR30483">
    <property type="entry name" value="LEUCINE-SPECIFIC-BINDING PROTEIN"/>
    <property type="match status" value="1"/>
</dbReference>
<keyword evidence="2" id="KW-0732">Signal</keyword>
<dbReference type="Pfam" id="PF13458">
    <property type="entry name" value="Peripla_BP_6"/>
    <property type="match status" value="1"/>
</dbReference>
<dbReference type="InterPro" id="IPR051010">
    <property type="entry name" value="BCAA_transport"/>
</dbReference>
<evidence type="ECO:0000256" key="1">
    <source>
        <dbReference type="ARBA" id="ARBA00010062"/>
    </source>
</evidence>
<dbReference type="InterPro" id="IPR028082">
    <property type="entry name" value="Peripla_BP_I"/>
</dbReference>
<sequence length="389" mass="41127">MFDKRLKRQINRRNLLAAAAMTLIAGCAVVPKAPVTERPPEPKPTQSVIPTDTEHHRVALLVPTTGSNGEVGQSIANAATMALLDTNATNLRITTYDTATDPAGAARKALADGNRLILGPLLSDNINAVNAVAAKAHVPIISFSNDEKAASDNVFVMGNLPGQSITRTVAYAASKGVSAFAALVPRGDYGERTSTALMDAVRADGGVVIAMESYDRSPASIRAAADRIKTRTGYGALLIADSGSLSAVGASQFRAGGDGAQVHILGTELWGGEKALTSTPALRGAWFSTVSDQRFGQFSTSYRNRFGKQPYRIATLGYDAVLLTLRVTRDWKQGTRFPTASLTSPEGFLGLDGPFRFTRGGVVERALEVREVQAGAVRVISPAPTRFGK</sequence>
<keyword evidence="6" id="KW-1185">Reference proteome</keyword>
<accession>A0ABT0BAK6</accession>
<reference evidence="5" key="1">
    <citation type="submission" date="2022-03" db="EMBL/GenBank/DDBJ databases">
        <title>Identification of a novel bacterium isolated from mangrove sediments.</title>
        <authorList>
            <person name="Pan X."/>
        </authorList>
    </citation>
    <scope>NUCLEOTIDE SEQUENCE</scope>
    <source>
        <strain evidence="5">B1949</strain>
    </source>
</reference>